<evidence type="ECO:0000313" key="3">
    <source>
        <dbReference type="EMBL" id="PSF38655.1"/>
    </source>
</evidence>
<reference evidence="3 4" key="2">
    <citation type="submission" date="2018-03" db="EMBL/GenBank/DDBJ databases">
        <authorList>
            <person name="Keele B.F."/>
        </authorList>
    </citation>
    <scope>NUCLEOTIDE SEQUENCE [LARGE SCALE GENOMIC DNA]</scope>
    <source>
        <strain evidence="3 4">CCALA 016</strain>
    </source>
</reference>
<dbReference type="SUPFAM" id="SSF51735">
    <property type="entry name" value="NAD(P)-binding Rossmann-fold domains"/>
    <property type="match status" value="1"/>
</dbReference>
<evidence type="ECO:0000259" key="2">
    <source>
        <dbReference type="Pfam" id="PF02719"/>
    </source>
</evidence>
<dbReference type="EMBL" id="PXOH01000003">
    <property type="protein sequence ID" value="PSF38655.1"/>
    <property type="molecule type" value="Genomic_DNA"/>
</dbReference>
<evidence type="ECO:0000256" key="1">
    <source>
        <dbReference type="ARBA" id="ARBA00007430"/>
    </source>
</evidence>
<dbReference type="Gene3D" id="3.40.50.720">
    <property type="entry name" value="NAD(P)-binding Rossmann-like Domain"/>
    <property type="match status" value="1"/>
</dbReference>
<accession>A0A2T1M1Z7</accession>
<dbReference type="InterPro" id="IPR036291">
    <property type="entry name" value="NAD(P)-bd_dom_sf"/>
</dbReference>
<evidence type="ECO:0000313" key="4">
    <source>
        <dbReference type="Proteomes" id="UP000239001"/>
    </source>
</evidence>
<organism evidence="3 4">
    <name type="scientific">Aphanothece hegewaldii CCALA 016</name>
    <dbReference type="NCBI Taxonomy" id="2107694"/>
    <lineage>
        <taxon>Bacteria</taxon>
        <taxon>Bacillati</taxon>
        <taxon>Cyanobacteriota</taxon>
        <taxon>Cyanophyceae</taxon>
        <taxon>Oscillatoriophycideae</taxon>
        <taxon>Chroococcales</taxon>
        <taxon>Aphanothecaceae</taxon>
        <taxon>Aphanothece</taxon>
    </lineage>
</organism>
<proteinExistence type="inferred from homology"/>
<dbReference type="PANTHER" id="PTHR43318:SF1">
    <property type="entry name" value="POLYSACCHARIDE BIOSYNTHESIS PROTEIN EPSC-RELATED"/>
    <property type="match status" value="1"/>
</dbReference>
<protein>
    <submittedName>
        <fullName evidence="3">Epimerase</fullName>
    </submittedName>
</protein>
<dbReference type="InterPro" id="IPR003869">
    <property type="entry name" value="Polysac_CapD-like"/>
</dbReference>
<reference evidence="3 4" key="1">
    <citation type="submission" date="2018-03" db="EMBL/GenBank/DDBJ databases">
        <title>The ancient ancestry and fast evolution of plastids.</title>
        <authorList>
            <person name="Moore K.R."/>
            <person name="Magnabosco C."/>
            <person name="Momper L."/>
            <person name="Gold D.A."/>
            <person name="Bosak T."/>
            <person name="Fournier G.P."/>
        </authorList>
    </citation>
    <scope>NUCLEOTIDE SEQUENCE [LARGE SCALE GENOMIC DNA]</scope>
    <source>
        <strain evidence="3 4">CCALA 016</strain>
    </source>
</reference>
<dbReference type="InterPro" id="IPR051203">
    <property type="entry name" value="Polysaccharide_Synthase-Rel"/>
</dbReference>
<name>A0A2T1M1Z7_9CHRO</name>
<dbReference type="AlphaFoldDB" id="A0A2T1M1Z7"/>
<dbReference type="OrthoDB" id="9771073at2"/>
<comment type="caution">
    <text evidence="3">The sequence shown here is derived from an EMBL/GenBank/DDBJ whole genome shotgun (WGS) entry which is preliminary data.</text>
</comment>
<comment type="similarity">
    <text evidence="1">Belongs to the polysaccharide synthase family.</text>
</comment>
<dbReference type="Proteomes" id="UP000239001">
    <property type="component" value="Unassembled WGS sequence"/>
</dbReference>
<gene>
    <name evidence="3" type="ORF">C7H19_03880</name>
</gene>
<dbReference type="Pfam" id="PF02719">
    <property type="entry name" value="Polysacc_synt_2"/>
    <property type="match status" value="1"/>
</dbReference>
<feature type="domain" description="Polysaccharide biosynthesis protein CapD-like" evidence="2">
    <location>
        <begin position="80"/>
        <end position="334"/>
    </location>
</feature>
<sequence>MLDQKDKFNLLQSFLQIAPPYLPEPQDSEIFSLLQQLTEELIKINRKEGLLQEDPFAEVRSRTIHLYESSIKAKLQNKVVLVTGGEGCVGSNLVQKLISLGARRVISVDKARCANISHTQLIDDDKLVARYAVDIRNAKGMECIFESEKPEIVFHVAAQRLPGLAEIQVRETVTTNIFGTYNIIRLCEEYGVSQCVFSSTGKASRYFTAEVYAATKKMAEWLFARATAEGKVTYSLVRFTHLIDNSYFCQQYDDRIKENRLVNVHAPDRYILGQNISEALHLLLNALVFAQEDRLKILVCRNLGWPIETLEVALYKISQSGKKLPVYFQGVVPGYEETFFRGQVDWSCPHEFHLLLNVIESLTKEIDESGDLMICSLPPFSLDLLAQHLSILEDMCWNRLTEVQIKEALTTAIKDITRSIFAQTSPEVLQKIIYWGTDPKVKSSKIALNSHQDVLQLLFEGLNQALKQKRTDQRLAVPNVYYQNSIKQLAS</sequence>
<dbReference type="PANTHER" id="PTHR43318">
    <property type="entry name" value="UDP-N-ACETYLGLUCOSAMINE 4,6-DEHYDRATASE"/>
    <property type="match status" value="1"/>
</dbReference>
<keyword evidence="4" id="KW-1185">Reference proteome</keyword>